<dbReference type="EMBL" id="MHQY01000013">
    <property type="protein sequence ID" value="OHA14123.1"/>
    <property type="molecule type" value="Genomic_DNA"/>
</dbReference>
<dbReference type="GO" id="GO:0009143">
    <property type="term" value="P:nucleoside triphosphate catabolic process"/>
    <property type="evidence" value="ECO:0007669"/>
    <property type="project" value="InterPro"/>
</dbReference>
<dbReference type="InterPro" id="IPR029001">
    <property type="entry name" value="ITPase-like_fam"/>
</dbReference>
<dbReference type="GO" id="GO:0047429">
    <property type="term" value="F:nucleoside triphosphate diphosphatase activity"/>
    <property type="evidence" value="ECO:0007669"/>
    <property type="project" value="InterPro"/>
</dbReference>
<evidence type="ECO:0000256" key="1">
    <source>
        <dbReference type="ARBA" id="ARBA00008023"/>
    </source>
</evidence>
<dbReference type="Pfam" id="PF01725">
    <property type="entry name" value="Ham1p_like"/>
    <property type="match status" value="1"/>
</dbReference>
<dbReference type="Gene3D" id="3.90.950.10">
    <property type="match status" value="1"/>
</dbReference>
<dbReference type="InterPro" id="IPR002637">
    <property type="entry name" value="RdgB/HAM1"/>
</dbReference>
<evidence type="ECO:0000313" key="3">
    <source>
        <dbReference type="EMBL" id="OHA14123.1"/>
    </source>
</evidence>
<dbReference type="Proteomes" id="UP000177171">
    <property type="component" value="Unassembled WGS sequence"/>
</dbReference>
<accession>A0A1G2LRF6</accession>
<proteinExistence type="inferred from homology"/>
<keyword evidence="2" id="KW-0378">Hydrolase</keyword>
<gene>
    <name evidence="3" type="ORF">A3G49_02685</name>
</gene>
<reference evidence="3 4" key="1">
    <citation type="journal article" date="2016" name="Nat. Commun.">
        <title>Thousands of microbial genomes shed light on interconnected biogeochemical processes in an aquifer system.</title>
        <authorList>
            <person name="Anantharaman K."/>
            <person name="Brown C.T."/>
            <person name="Hug L.A."/>
            <person name="Sharon I."/>
            <person name="Castelle C.J."/>
            <person name="Probst A.J."/>
            <person name="Thomas B.C."/>
            <person name="Singh A."/>
            <person name="Wilkins M.J."/>
            <person name="Karaoz U."/>
            <person name="Brodie E.L."/>
            <person name="Williams K.H."/>
            <person name="Hubbard S.S."/>
            <person name="Banfield J.F."/>
        </authorList>
    </citation>
    <scope>NUCLEOTIDE SEQUENCE [LARGE SCALE GENOMIC DNA]</scope>
</reference>
<sequence length="197" mass="22452">MTEIRYATTNQAKVLSLKRRIEKYAIKIIQIPLKMPEPRSYDVEEIAKAKIEFAYKQIRKPVVVLDAGFYIPSLNGFPRAFVNFALDTIDIEGILKLVENKPRSCEFVECLAYHDASLSEPKLFTAKIKGELSDSPAGTIQPHQWSKLSLIFIPLGHDKTLAEMSKEEYLNWSDVTLKESASKMFIDWFIKSGNYSG</sequence>
<dbReference type="AlphaFoldDB" id="A0A1G2LRF6"/>
<dbReference type="GO" id="GO:0005737">
    <property type="term" value="C:cytoplasm"/>
    <property type="evidence" value="ECO:0007669"/>
    <property type="project" value="TreeGrafter"/>
</dbReference>
<protein>
    <recommendedName>
        <fullName evidence="5">Non-canonical purine NTP pyrophosphatase</fullName>
    </recommendedName>
</protein>
<dbReference type="SUPFAM" id="SSF52972">
    <property type="entry name" value="ITPase-like"/>
    <property type="match status" value="1"/>
</dbReference>
<dbReference type="PANTHER" id="PTHR11067:SF9">
    <property type="entry name" value="INOSINE TRIPHOSPHATE PYROPHOSPHATASE"/>
    <property type="match status" value="1"/>
</dbReference>
<evidence type="ECO:0000256" key="2">
    <source>
        <dbReference type="ARBA" id="ARBA00022801"/>
    </source>
</evidence>
<evidence type="ECO:0008006" key="5">
    <source>
        <dbReference type="Google" id="ProtNLM"/>
    </source>
</evidence>
<comment type="similarity">
    <text evidence="1">Belongs to the HAM1 NTPase family.</text>
</comment>
<name>A0A1G2LRF6_9BACT</name>
<evidence type="ECO:0000313" key="4">
    <source>
        <dbReference type="Proteomes" id="UP000177171"/>
    </source>
</evidence>
<comment type="caution">
    <text evidence="3">The sequence shown here is derived from an EMBL/GenBank/DDBJ whole genome shotgun (WGS) entry which is preliminary data.</text>
</comment>
<organism evidence="3 4">
    <name type="scientific">Candidatus Sungbacteria bacterium RIFCSPLOWO2_12_FULL_41_11</name>
    <dbReference type="NCBI Taxonomy" id="1802286"/>
    <lineage>
        <taxon>Bacteria</taxon>
        <taxon>Candidatus Sungiibacteriota</taxon>
    </lineage>
</organism>
<dbReference type="PANTHER" id="PTHR11067">
    <property type="entry name" value="INOSINE TRIPHOSPHATE PYROPHOSPHATASE/HAM1 PROTEIN"/>
    <property type="match status" value="1"/>
</dbReference>